<dbReference type="GO" id="GO:0051920">
    <property type="term" value="F:peroxiredoxin activity"/>
    <property type="evidence" value="ECO:0007669"/>
    <property type="project" value="InterPro"/>
</dbReference>
<dbReference type="SUPFAM" id="SSF69118">
    <property type="entry name" value="AhpD-like"/>
    <property type="match status" value="1"/>
</dbReference>
<organism evidence="2">
    <name type="scientific">Salmonella enterica</name>
    <name type="common">Salmonella choleraesuis</name>
    <dbReference type="NCBI Taxonomy" id="28901"/>
    <lineage>
        <taxon>Bacteria</taxon>
        <taxon>Pseudomonadati</taxon>
        <taxon>Pseudomonadota</taxon>
        <taxon>Gammaproteobacteria</taxon>
        <taxon>Enterobacterales</taxon>
        <taxon>Enterobacteriaceae</taxon>
        <taxon>Salmonella</taxon>
    </lineage>
</organism>
<dbReference type="Gene3D" id="1.20.1290.10">
    <property type="entry name" value="AhpD-like"/>
    <property type="match status" value="1"/>
</dbReference>
<dbReference type="InterPro" id="IPR003779">
    <property type="entry name" value="CMD-like"/>
</dbReference>
<dbReference type="InterPro" id="IPR029032">
    <property type="entry name" value="AhpD-like"/>
</dbReference>
<accession>A0A5Y3A306</accession>
<dbReference type="Pfam" id="PF02627">
    <property type="entry name" value="CMD"/>
    <property type="match status" value="1"/>
</dbReference>
<proteinExistence type="predicted"/>
<dbReference type="PANTHER" id="PTHR33570">
    <property type="entry name" value="4-CARBOXYMUCONOLACTONE DECARBOXYLASE FAMILY PROTEIN"/>
    <property type="match status" value="1"/>
</dbReference>
<name>A0A5Y3A306_SALER</name>
<reference evidence="2" key="1">
    <citation type="submission" date="2019-07" db="EMBL/GenBank/DDBJ databases">
        <authorList>
            <consortium name="PulseNet: The National Subtyping Network for Foodborne Disease Surveillance"/>
            <person name="Tarr C.L."/>
            <person name="Trees E."/>
            <person name="Katz L.S."/>
            <person name="Carleton-Romer H.A."/>
            <person name="Stroika S."/>
            <person name="Kucerova Z."/>
            <person name="Roache K.F."/>
            <person name="Sabol A.L."/>
            <person name="Besser J."/>
            <person name="Gerner-Smidt P."/>
        </authorList>
    </citation>
    <scope>NUCLEOTIDE SEQUENCE</scope>
    <source>
        <strain evidence="2">PNUSAS081329</strain>
    </source>
</reference>
<evidence type="ECO:0000313" key="2">
    <source>
        <dbReference type="EMBL" id="ECG8068700.1"/>
    </source>
</evidence>
<evidence type="ECO:0000259" key="1">
    <source>
        <dbReference type="Pfam" id="PF02627"/>
    </source>
</evidence>
<feature type="domain" description="Carboxymuconolactone decarboxylase-like" evidence="1">
    <location>
        <begin position="50"/>
        <end position="135"/>
    </location>
</feature>
<comment type="caution">
    <text evidence="2">The sequence shown here is derived from an EMBL/GenBank/DDBJ whole genome shotgun (WGS) entry which is preliminary data.</text>
</comment>
<dbReference type="AlphaFoldDB" id="A0A5Y3A306"/>
<dbReference type="PANTHER" id="PTHR33570:SF10">
    <property type="entry name" value="GAMMA-CARBOXYMUCONOLACTONE DECARBOXYLASE"/>
    <property type="match status" value="1"/>
</dbReference>
<protein>
    <submittedName>
        <fullName evidence="2">Carboxymuconolactone decarboxylase family protein</fullName>
    </submittedName>
</protein>
<dbReference type="EMBL" id="AAIPPN010000028">
    <property type="protein sequence ID" value="ECG8068700.1"/>
    <property type="molecule type" value="Genomic_DNA"/>
</dbReference>
<dbReference type="InterPro" id="IPR052512">
    <property type="entry name" value="4CMD/NDH-1_regulator"/>
</dbReference>
<sequence>MSVVNSSEVSKDRFASEVSKDRFARGSATFAAVTGIPTEAYLDGFKDSSPDFGRYVIEWVFGDVYSRTDLDLKTRELVIIAAGAALGATGIDVIKFHVPTAVRAGATRDQIFGVLTQVAIVAGVPTAIAAISAAAQVLEPHSQVADPLLFTGLLRDGLIRDGVAG</sequence>
<gene>
    <name evidence="2" type="ORF">FNG02_25080</name>
</gene>